<dbReference type="AlphaFoldDB" id="A0A1G5FA36"/>
<keyword evidence="2" id="KW-1185">Reference proteome</keyword>
<proteinExistence type="predicted"/>
<organism evidence="1 2">
    <name type="scientific">Butyrivibrio hungatei</name>
    <dbReference type="NCBI Taxonomy" id="185008"/>
    <lineage>
        <taxon>Bacteria</taxon>
        <taxon>Bacillati</taxon>
        <taxon>Bacillota</taxon>
        <taxon>Clostridia</taxon>
        <taxon>Lachnospirales</taxon>
        <taxon>Lachnospiraceae</taxon>
        <taxon>Butyrivibrio</taxon>
    </lineage>
</organism>
<reference evidence="2" key="1">
    <citation type="submission" date="2016-10" db="EMBL/GenBank/DDBJ databases">
        <authorList>
            <person name="Varghese N."/>
            <person name="Submissions S."/>
        </authorList>
    </citation>
    <scope>NUCLEOTIDE SEQUENCE [LARGE SCALE GENOMIC DNA]</scope>
    <source>
        <strain evidence="2">XBD2006</strain>
    </source>
</reference>
<gene>
    <name evidence="1" type="ORF">SAMN02910451_02282</name>
</gene>
<dbReference type="EMBL" id="FMUR01000014">
    <property type="protein sequence ID" value="SCY35498.1"/>
    <property type="molecule type" value="Genomic_DNA"/>
</dbReference>
<name>A0A1G5FA36_9FIRM</name>
<evidence type="ECO:0000313" key="1">
    <source>
        <dbReference type="EMBL" id="SCY35498.1"/>
    </source>
</evidence>
<dbReference type="OrthoDB" id="2039658at2"/>
<dbReference type="RefSeq" id="WP_074462766.1">
    <property type="nucleotide sequence ID" value="NZ_FMUR01000014.1"/>
</dbReference>
<dbReference type="Proteomes" id="UP000183047">
    <property type="component" value="Unassembled WGS sequence"/>
</dbReference>
<accession>A0A1G5FA36</accession>
<sequence length="184" mass="21140">MGNSSRKRNVFVIRDANGNNIVVINDIIFKGKRGIKWDDVEEYLRSYVGDFYTIADSNEIVFIGPDLPDEYAHSEYTIILKGANEKAKANAAQGLPELINTATNVAFTENSKIKHQKDALYGWYKYESRFALPIFGNDGEVERYNVYHAAMIFRHAKDGKKYLYDIMNIKKETSNLFQSEDFTQ</sequence>
<evidence type="ECO:0000313" key="2">
    <source>
        <dbReference type="Proteomes" id="UP000183047"/>
    </source>
</evidence>
<protein>
    <submittedName>
        <fullName evidence="1">Uncharacterized protein</fullName>
    </submittedName>
</protein>